<feature type="signal peptide" evidence="1">
    <location>
        <begin position="1"/>
        <end position="18"/>
    </location>
</feature>
<reference evidence="2" key="3">
    <citation type="submission" date="2025-09" db="UniProtKB">
        <authorList>
            <consortium name="Ensembl"/>
        </authorList>
    </citation>
    <scope>IDENTIFICATION</scope>
</reference>
<reference evidence="2" key="1">
    <citation type="submission" date="2018-05" db="EMBL/GenBank/DDBJ databases">
        <authorList>
            <person name="Datahose"/>
        </authorList>
    </citation>
    <scope>NUCLEOTIDE SEQUENCE</scope>
</reference>
<evidence type="ECO:0000313" key="2">
    <source>
        <dbReference type="Ensembl" id="ENSACLP00000018831.1"/>
    </source>
</evidence>
<evidence type="ECO:0000313" key="3">
    <source>
        <dbReference type="Proteomes" id="UP000265100"/>
    </source>
</evidence>
<evidence type="ECO:0000256" key="1">
    <source>
        <dbReference type="SAM" id="SignalP"/>
    </source>
</evidence>
<dbReference type="AlphaFoldDB" id="A0A3P8PP40"/>
<dbReference type="Bgee" id="ENSACLG00000012837">
    <property type="expression patterns" value="Expressed in muscle tissue and 1 other cell type or tissue"/>
</dbReference>
<protein>
    <submittedName>
        <fullName evidence="2">Uncharacterized protein</fullName>
    </submittedName>
</protein>
<name>A0A3P8PP40_ASTCA</name>
<dbReference type="GeneTree" id="ENSGT00940000181718"/>
<feature type="chain" id="PRO_5018302146" evidence="1">
    <location>
        <begin position="19"/>
        <end position="172"/>
    </location>
</feature>
<reference evidence="2" key="2">
    <citation type="submission" date="2025-08" db="UniProtKB">
        <authorList>
            <consortium name="Ensembl"/>
        </authorList>
    </citation>
    <scope>IDENTIFICATION</scope>
</reference>
<accession>A0A3P8PP40</accession>
<sequence>IFLISGSCILLILQVLDPFLQLPSDFHLSFIKGHVYFSALKFVCGEKCTLSANNLENIHIETIGFYSWQKRKISEEQNAASLNLFPQEQPLCFSIYSIHLLLYNSHLHANPAISLRLLFTLVNSLGSHSNALDFDFAVSAAATIDVKGFCMAGIIYTTVFMREMYLRTVSTF</sequence>
<organism evidence="2 3">
    <name type="scientific">Astatotilapia calliptera</name>
    <name type="common">Eastern happy</name>
    <name type="synonym">Chromis callipterus</name>
    <dbReference type="NCBI Taxonomy" id="8154"/>
    <lineage>
        <taxon>Eukaryota</taxon>
        <taxon>Metazoa</taxon>
        <taxon>Chordata</taxon>
        <taxon>Craniata</taxon>
        <taxon>Vertebrata</taxon>
        <taxon>Euteleostomi</taxon>
        <taxon>Actinopterygii</taxon>
        <taxon>Neopterygii</taxon>
        <taxon>Teleostei</taxon>
        <taxon>Neoteleostei</taxon>
        <taxon>Acanthomorphata</taxon>
        <taxon>Ovalentaria</taxon>
        <taxon>Cichlomorphae</taxon>
        <taxon>Cichliformes</taxon>
        <taxon>Cichlidae</taxon>
        <taxon>African cichlids</taxon>
        <taxon>Pseudocrenilabrinae</taxon>
        <taxon>Haplochromini</taxon>
        <taxon>Astatotilapia</taxon>
    </lineage>
</organism>
<keyword evidence="3" id="KW-1185">Reference proteome</keyword>
<proteinExistence type="predicted"/>
<keyword evidence="1" id="KW-0732">Signal</keyword>
<dbReference type="Ensembl" id="ENSACLT00000019272.1">
    <property type="protein sequence ID" value="ENSACLP00000018831.1"/>
    <property type="gene ID" value="ENSACLG00000012837.1"/>
</dbReference>
<dbReference type="Proteomes" id="UP000265100">
    <property type="component" value="Chromosome 16"/>
</dbReference>